<dbReference type="PANTHER" id="PTHR47992">
    <property type="entry name" value="PROTEIN PHOSPHATASE"/>
    <property type="match status" value="1"/>
</dbReference>
<dbReference type="CDD" id="cd00143">
    <property type="entry name" value="PP2Cc"/>
    <property type="match status" value="1"/>
</dbReference>
<dbReference type="InterPro" id="IPR036457">
    <property type="entry name" value="PPM-type-like_dom_sf"/>
</dbReference>
<accession>A0A7S2NWU3</accession>
<sequence length="443" mass="49536">MKRLLNSLRCRQVAPFSSSVTYCEGIQDEKPRLDVQQQQQQSSNLTDSNVGRPFDPEVGKLNNPYTFRRRRLSNVRRPDLSDGAGRKQQTISQMHKQENLIAHKLARRHSYARNINTELSPKQMEDLPLPPRVLGIFTCPGLEPVYHVDYVRHVDGFEREEITKVATIAKINQDRGVAAYPYGLDENRKVALFGVYDGHGAMGGQIAQHVMAAIQRDLVLHPTFESDLARAFLGVFRHVDEMIQNLSYVDANYSGTTACVVLLTEKDITTSNVGDSRCVLGRRSKEGKILAIELTKDQNPDCESEYNRIVESGGFVSPPEGDGLSARVWLDQDYTQVGLAMARSIGDHILRQVGVICDPVVNTVPLEAEVDEFLILGSDGIWEFISSEEAVEIVHACLRSGDGASFACKTLIDIAASRWRYVEGDYRDDITAIVVDLKSIWNQ</sequence>
<dbReference type="Pfam" id="PF00481">
    <property type="entry name" value="PP2C"/>
    <property type="match status" value="1"/>
</dbReference>
<keyword evidence="4 5" id="KW-0904">Protein phosphatase</keyword>
<evidence type="ECO:0000259" key="7">
    <source>
        <dbReference type="PROSITE" id="PS51746"/>
    </source>
</evidence>
<evidence type="ECO:0000313" key="8">
    <source>
        <dbReference type="EMBL" id="CAD9563849.1"/>
    </source>
</evidence>
<feature type="region of interest" description="Disordered" evidence="6">
    <location>
        <begin position="34"/>
        <end position="92"/>
    </location>
</feature>
<evidence type="ECO:0000256" key="6">
    <source>
        <dbReference type="SAM" id="MobiDB-lite"/>
    </source>
</evidence>
<reference evidence="8" key="1">
    <citation type="submission" date="2021-01" db="EMBL/GenBank/DDBJ databases">
        <authorList>
            <person name="Corre E."/>
            <person name="Pelletier E."/>
            <person name="Niang G."/>
            <person name="Scheremetjew M."/>
            <person name="Finn R."/>
            <person name="Kale V."/>
            <person name="Holt S."/>
            <person name="Cochrane G."/>
            <person name="Meng A."/>
            <person name="Brown T."/>
            <person name="Cohen L."/>
        </authorList>
    </citation>
    <scope>NUCLEOTIDE SEQUENCE</scope>
    <source>
        <strain evidence="8">B650</strain>
    </source>
</reference>
<keyword evidence="3 5" id="KW-0378">Hydrolase</keyword>
<protein>
    <recommendedName>
        <fullName evidence="7">PPM-type phosphatase domain-containing protein</fullName>
    </recommendedName>
</protein>
<evidence type="ECO:0000256" key="5">
    <source>
        <dbReference type="RuleBase" id="RU003465"/>
    </source>
</evidence>
<dbReference type="SMART" id="SM00332">
    <property type="entry name" value="PP2Cc"/>
    <property type="match status" value="1"/>
</dbReference>
<evidence type="ECO:0000256" key="4">
    <source>
        <dbReference type="ARBA" id="ARBA00022912"/>
    </source>
</evidence>
<dbReference type="InterPro" id="IPR001932">
    <property type="entry name" value="PPM-type_phosphatase-like_dom"/>
</dbReference>
<comment type="subcellular location">
    <subcellularLocation>
        <location evidence="1">Membrane</location>
        <topology evidence="1">Peripheral membrane protein</topology>
    </subcellularLocation>
</comment>
<keyword evidence="2" id="KW-0479">Metal-binding</keyword>
<gene>
    <name evidence="8" type="ORF">LDAN0321_LOCUS4199</name>
</gene>
<dbReference type="PROSITE" id="PS51746">
    <property type="entry name" value="PPM_2"/>
    <property type="match status" value="1"/>
</dbReference>
<organism evidence="8">
    <name type="scientific">Leptocylindrus danicus</name>
    <dbReference type="NCBI Taxonomy" id="163516"/>
    <lineage>
        <taxon>Eukaryota</taxon>
        <taxon>Sar</taxon>
        <taxon>Stramenopiles</taxon>
        <taxon>Ochrophyta</taxon>
        <taxon>Bacillariophyta</taxon>
        <taxon>Coscinodiscophyceae</taxon>
        <taxon>Chaetocerotophycidae</taxon>
        <taxon>Leptocylindrales</taxon>
        <taxon>Leptocylindraceae</taxon>
        <taxon>Leptocylindrus</taxon>
    </lineage>
</organism>
<dbReference type="SUPFAM" id="SSF81606">
    <property type="entry name" value="PP2C-like"/>
    <property type="match status" value="1"/>
</dbReference>
<dbReference type="EMBL" id="HBGY01006830">
    <property type="protein sequence ID" value="CAD9563849.1"/>
    <property type="molecule type" value="Transcribed_RNA"/>
</dbReference>
<evidence type="ECO:0000256" key="1">
    <source>
        <dbReference type="ARBA" id="ARBA00004170"/>
    </source>
</evidence>
<name>A0A7S2NWU3_9STRA</name>
<dbReference type="AlphaFoldDB" id="A0A7S2NWU3"/>
<dbReference type="InterPro" id="IPR015655">
    <property type="entry name" value="PP2C"/>
</dbReference>
<dbReference type="PROSITE" id="PS01032">
    <property type="entry name" value="PPM_1"/>
    <property type="match status" value="1"/>
</dbReference>
<dbReference type="GO" id="GO:0016020">
    <property type="term" value="C:membrane"/>
    <property type="evidence" value="ECO:0007669"/>
    <property type="project" value="UniProtKB-SubCell"/>
</dbReference>
<dbReference type="GO" id="GO:0004722">
    <property type="term" value="F:protein serine/threonine phosphatase activity"/>
    <property type="evidence" value="ECO:0007669"/>
    <property type="project" value="InterPro"/>
</dbReference>
<dbReference type="InterPro" id="IPR000222">
    <property type="entry name" value="PP2C_BS"/>
</dbReference>
<feature type="domain" description="PPM-type phosphatase" evidence="7">
    <location>
        <begin position="174"/>
        <end position="437"/>
    </location>
</feature>
<dbReference type="GO" id="GO:0046872">
    <property type="term" value="F:metal ion binding"/>
    <property type="evidence" value="ECO:0007669"/>
    <property type="project" value="UniProtKB-KW"/>
</dbReference>
<evidence type="ECO:0000256" key="3">
    <source>
        <dbReference type="ARBA" id="ARBA00022801"/>
    </source>
</evidence>
<comment type="similarity">
    <text evidence="5">Belongs to the PP2C family.</text>
</comment>
<dbReference type="Gene3D" id="3.60.40.10">
    <property type="entry name" value="PPM-type phosphatase domain"/>
    <property type="match status" value="1"/>
</dbReference>
<evidence type="ECO:0000256" key="2">
    <source>
        <dbReference type="ARBA" id="ARBA00022723"/>
    </source>
</evidence>
<proteinExistence type="inferred from homology"/>